<dbReference type="AlphaFoldDB" id="A0A9Q7AFE1"/>
<dbReference type="FunFam" id="3.40.1180.10:FF:000001">
    <property type="entry name" value="(2E,6E)-farnesyl-diphosphate-specific ditrans,polycis-undecaprenyl-diphosphate synthase"/>
    <property type="match status" value="1"/>
</dbReference>
<feature type="binding site" evidence="2">
    <location>
        <position position="180"/>
    </location>
    <ligand>
        <name>substrate</name>
    </ligand>
</feature>
<dbReference type="PROSITE" id="PS01066">
    <property type="entry name" value="UPP_SYNTHASE"/>
    <property type="match status" value="1"/>
</dbReference>
<dbReference type="SUPFAM" id="SSF64005">
    <property type="entry name" value="Undecaprenyl diphosphate synthase"/>
    <property type="match status" value="1"/>
</dbReference>
<dbReference type="HAMAP" id="MF_01139">
    <property type="entry name" value="ISPT"/>
    <property type="match status" value="1"/>
</dbReference>
<proteinExistence type="inferred from homology"/>
<feature type="binding site" evidence="2">
    <location>
        <begin position="186"/>
        <end position="188"/>
    </location>
    <ligand>
        <name>substrate</name>
    </ligand>
</feature>
<dbReference type="GO" id="GO:0045547">
    <property type="term" value="F:ditrans,polycis-polyprenyl diphosphate synthase [(2E,6E)-farnesyl diphosphate specific] activity"/>
    <property type="evidence" value="ECO:0007669"/>
    <property type="project" value="TreeGrafter"/>
</dbReference>
<keyword evidence="4" id="KW-1185">Reference proteome</keyword>
<dbReference type="Pfam" id="PF01255">
    <property type="entry name" value="Prenyltransf"/>
    <property type="match status" value="1"/>
</dbReference>
<dbReference type="EC" id="2.5.1.-" evidence="2"/>
<feature type="binding site" evidence="2">
    <location>
        <begin position="18"/>
        <end position="21"/>
    </location>
    <ligand>
        <name>substrate</name>
    </ligand>
</feature>
<evidence type="ECO:0000256" key="2">
    <source>
        <dbReference type="HAMAP-Rule" id="MF_01139"/>
    </source>
</evidence>
<feature type="binding site" evidence="2">
    <location>
        <position position="66"/>
    </location>
    <ligand>
        <name>substrate</name>
    </ligand>
</feature>
<feature type="binding site" evidence="2">
    <location>
        <position position="68"/>
    </location>
    <ligand>
        <name>substrate</name>
    </ligand>
</feature>
<organism evidence="3 4">
    <name type="scientific">Aminithiophilus ramosus</name>
    <dbReference type="NCBI Taxonomy" id="3029084"/>
    <lineage>
        <taxon>Bacteria</taxon>
        <taxon>Thermotogati</taxon>
        <taxon>Synergistota</taxon>
        <taxon>Synergistia</taxon>
        <taxon>Synergistales</taxon>
        <taxon>Aminithiophilaceae</taxon>
        <taxon>Aminithiophilus</taxon>
    </lineage>
</organism>
<comment type="function">
    <text evidence="2">Catalyzes the condensation of isopentenyl diphosphate (IPP) with allylic pyrophosphates generating different type of terpenoids.</text>
</comment>
<evidence type="ECO:0000256" key="1">
    <source>
        <dbReference type="ARBA" id="ARBA00022679"/>
    </source>
</evidence>
<dbReference type="Proteomes" id="UP000671879">
    <property type="component" value="Chromosome"/>
</dbReference>
<name>A0A9Q7AFE1_9BACT</name>
<dbReference type="CDD" id="cd00475">
    <property type="entry name" value="Cis_IPPS"/>
    <property type="match status" value="1"/>
</dbReference>
<feature type="binding site" evidence="2">
    <location>
        <position position="17"/>
    </location>
    <ligand>
        <name>Mg(2+)</name>
        <dbReference type="ChEBI" id="CHEBI:18420"/>
    </ligand>
</feature>
<dbReference type="PANTHER" id="PTHR10291:SF0">
    <property type="entry name" value="DEHYDRODOLICHYL DIPHOSPHATE SYNTHASE 2"/>
    <property type="match status" value="1"/>
</dbReference>
<comment type="subunit">
    <text evidence="2">Homodimer.</text>
</comment>
<dbReference type="PANTHER" id="PTHR10291">
    <property type="entry name" value="DEHYDRODOLICHYL DIPHOSPHATE SYNTHASE FAMILY MEMBER"/>
    <property type="match status" value="1"/>
</dbReference>
<dbReference type="GO" id="GO:0016094">
    <property type="term" value="P:polyprenol biosynthetic process"/>
    <property type="evidence" value="ECO:0007669"/>
    <property type="project" value="TreeGrafter"/>
</dbReference>
<feature type="binding site" evidence="2">
    <location>
        <position position="30"/>
    </location>
    <ligand>
        <name>substrate</name>
    </ligand>
</feature>
<dbReference type="EMBL" id="CP072943">
    <property type="protein sequence ID" value="QTX33588.1"/>
    <property type="molecule type" value="Genomic_DNA"/>
</dbReference>
<dbReference type="RefSeq" id="WP_274374872.1">
    <property type="nucleotide sequence ID" value="NZ_CP072943.1"/>
</dbReference>
<feature type="active site" evidence="2">
    <location>
        <position position="17"/>
    </location>
</feature>
<feature type="binding site" evidence="2">
    <location>
        <position position="22"/>
    </location>
    <ligand>
        <name>substrate</name>
    </ligand>
</feature>
<gene>
    <name evidence="3" type="primary">uppS</name>
    <name evidence="3" type="ORF">KAR29_06990</name>
</gene>
<dbReference type="InterPro" id="IPR001441">
    <property type="entry name" value="UPP_synth-like"/>
</dbReference>
<dbReference type="GO" id="GO:0000287">
    <property type="term" value="F:magnesium ion binding"/>
    <property type="evidence" value="ECO:0007669"/>
    <property type="project" value="UniProtKB-UniRule"/>
</dbReference>
<evidence type="ECO:0000313" key="4">
    <source>
        <dbReference type="Proteomes" id="UP000671879"/>
    </source>
</evidence>
<feature type="binding site" evidence="2">
    <location>
        <position position="199"/>
    </location>
    <ligand>
        <name>Mg(2+)</name>
        <dbReference type="ChEBI" id="CHEBI:18420"/>
    </ligand>
</feature>
<dbReference type="KEGG" id="aram:KAR29_06990"/>
<keyword evidence="2" id="KW-0479">Metal-binding</keyword>
<feature type="binding site" evidence="2">
    <location>
        <begin position="62"/>
        <end position="64"/>
    </location>
    <ligand>
        <name>substrate</name>
    </ligand>
</feature>
<comment type="similarity">
    <text evidence="2">Belongs to the UPP synthase family.</text>
</comment>
<sequence>MSEDIVRVPVHLAIIMDGNGRWAQKRGLPRIVGHKYGVQAVEKIVRAASNRGIRYISLYAFSTENWKRPKTEVLGLMSLFKYFIKIKINELKKESVRLRFSGRLEDLSPSILDILRNGEESTRMGTKIDMIVCLNYGGRQEILDAVSKYIASDIALPLNENIFRSFLYLPDVPDPDLIIRTSGELRLSNFLIWQSSYSEFYFTDKLWPDFDEKELDKALVSYNERDRRYGRT</sequence>
<feature type="binding site" evidence="2">
    <location>
        <position position="34"/>
    </location>
    <ligand>
        <name>substrate</name>
    </ligand>
</feature>
<dbReference type="InterPro" id="IPR036424">
    <property type="entry name" value="UPP_synth-like_sf"/>
</dbReference>
<reference evidence="4" key="1">
    <citation type="submission" date="2021-04" db="EMBL/GenBank/DDBJ databases">
        <title>A novel Synergistetes isolate from a pyrite-forming mixed culture.</title>
        <authorList>
            <person name="Bunk B."/>
            <person name="Sproer C."/>
            <person name="Spring S."/>
            <person name="Pester M."/>
        </authorList>
    </citation>
    <scope>NUCLEOTIDE SEQUENCE [LARGE SCALE GENOMIC DNA]</scope>
    <source>
        <strain evidence="4">J.5.4.2-T.3.5.2</strain>
    </source>
</reference>
<keyword evidence="1 2" id="KW-0808">Transferase</keyword>
<feature type="active site" description="Proton acceptor" evidence="2">
    <location>
        <position position="65"/>
    </location>
</feature>
<protein>
    <recommendedName>
        <fullName evidence="2">Isoprenyl transferase</fullName>
        <ecNumber evidence="2">2.5.1.-</ecNumber>
    </recommendedName>
</protein>
<evidence type="ECO:0000313" key="3">
    <source>
        <dbReference type="EMBL" id="QTX33588.1"/>
    </source>
</evidence>
<comment type="cofactor">
    <cofactor evidence="2">
        <name>Mg(2+)</name>
        <dbReference type="ChEBI" id="CHEBI:18420"/>
    </cofactor>
    <text evidence="2">Binds 2 magnesium ions per subunit.</text>
</comment>
<accession>A0A9Q7AFE1</accession>
<dbReference type="Gene3D" id="3.40.1180.10">
    <property type="entry name" value="Decaprenyl diphosphate synthase-like"/>
    <property type="match status" value="1"/>
</dbReference>
<keyword evidence="2" id="KW-0460">Magnesium</keyword>
<dbReference type="NCBIfam" id="TIGR00055">
    <property type="entry name" value="uppS"/>
    <property type="match status" value="1"/>
</dbReference>
<dbReference type="InterPro" id="IPR018520">
    <property type="entry name" value="UPP_synth-like_CS"/>
</dbReference>